<name>A0A2H9T8T1_9ZZZZ</name>
<reference evidence="1" key="1">
    <citation type="journal article" date="2017" name="Appl. Environ. Microbiol.">
        <title>Molecular characterization of an Endozoicomonas-like organism causing infection in king scallop Pecten maximus L.</title>
        <authorList>
            <person name="Cano I."/>
            <person name="van Aerle R."/>
            <person name="Ross S."/>
            <person name="Verner-Jeffreys D.W."/>
            <person name="Paley R.K."/>
            <person name="Rimmer G."/>
            <person name="Ryder D."/>
            <person name="Hooper P."/>
            <person name="Stone D."/>
            <person name="Feist S.W."/>
        </authorList>
    </citation>
    <scope>NUCLEOTIDE SEQUENCE</scope>
</reference>
<protein>
    <submittedName>
        <fullName evidence="1">ComE operon protein 1</fullName>
    </submittedName>
</protein>
<comment type="caution">
    <text evidence="1">The sequence shown here is derived from an EMBL/GenBank/DDBJ whole genome shotgun (WGS) entry which is preliminary data.</text>
</comment>
<dbReference type="InterPro" id="IPR004509">
    <property type="entry name" value="Competence_ComEA_HhH"/>
</dbReference>
<proteinExistence type="predicted"/>
<dbReference type="InterPro" id="IPR010994">
    <property type="entry name" value="RuvA_2-like"/>
</dbReference>
<dbReference type="PANTHER" id="PTHR21180">
    <property type="entry name" value="ENDONUCLEASE/EXONUCLEASE/PHOSPHATASE FAMILY DOMAIN-CONTAINING PROTEIN 1"/>
    <property type="match status" value="1"/>
</dbReference>
<organism evidence="1">
    <name type="scientific">invertebrate metagenome</name>
    <dbReference type="NCBI Taxonomy" id="1711999"/>
    <lineage>
        <taxon>unclassified sequences</taxon>
        <taxon>metagenomes</taxon>
        <taxon>organismal metagenomes</taxon>
    </lineage>
</organism>
<gene>
    <name evidence="1" type="primary">comEA_2</name>
    <name evidence="1" type="ORF">CI610_01436</name>
</gene>
<dbReference type="NCBIfam" id="TIGR00426">
    <property type="entry name" value="competence protein ComEA helix-hairpin-helix repeat region"/>
    <property type="match status" value="1"/>
</dbReference>
<evidence type="ECO:0000313" key="1">
    <source>
        <dbReference type="EMBL" id="PJE79599.1"/>
    </source>
</evidence>
<sequence length="114" mass="13060">MKDVKSLVMLALLWTFFTVAYADKQKEKSVKLPSGNFEQANKNTQKQSIQTVNVNQATAKELDKKLKGVGRRVAKKIVAYRNANGPYRSLEDLDKVRYVGKKILSRNKERIVFQ</sequence>
<dbReference type="AlphaFoldDB" id="A0A2H9T8T1"/>
<dbReference type="SUPFAM" id="SSF47781">
    <property type="entry name" value="RuvA domain 2-like"/>
    <property type="match status" value="1"/>
</dbReference>
<dbReference type="PANTHER" id="PTHR21180:SF32">
    <property type="entry name" value="ENDONUCLEASE_EXONUCLEASE_PHOSPHATASE FAMILY DOMAIN-CONTAINING PROTEIN 1"/>
    <property type="match status" value="1"/>
</dbReference>
<dbReference type="Gene3D" id="1.10.150.280">
    <property type="entry name" value="AF1531-like domain"/>
    <property type="match status" value="1"/>
</dbReference>
<dbReference type="InterPro" id="IPR051675">
    <property type="entry name" value="Endo/Exo/Phosphatase_dom_1"/>
</dbReference>
<dbReference type="Pfam" id="PF12836">
    <property type="entry name" value="HHH_3"/>
    <property type="match status" value="1"/>
</dbReference>
<accession>A0A2H9T8T1</accession>
<dbReference type="EMBL" id="NSIT01000059">
    <property type="protein sequence ID" value="PJE79599.1"/>
    <property type="molecule type" value="Genomic_DNA"/>
</dbReference>